<protein>
    <recommendedName>
        <fullName evidence="1">YkoP-like domain-containing protein</fullName>
    </recommendedName>
</protein>
<comment type="caution">
    <text evidence="2">The sequence shown here is derived from an EMBL/GenBank/DDBJ whole genome shotgun (WGS) entry which is preliminary data.</text>
</comment>
<evidence type="ECO:0000259" key="1">
    <source>
        <dbReference type="Pfam" id="PF22790"/>
    </source>
</evidence>
<dbReference type="EMBL" id="PYSV01000001">
    <property type="protein sequence ID" value="PTA69703.1"/>
    <property type="molecule type" value="Genomic_DNA"/>
</dbReference>
<organism evidence="2 3">
    <name type="scientific">Deinococcus arcticus</name>
    <dbReference type="NCBI Taxonomy" id="2136176"/>
    <lineage>
        <taxon>Bacteria</taxon>
        <taxon>Thermotogati</taxon>
        <taxon>Deinococcota</taxon>
        <taxon>Deinococci</taxon>
        <taxon>Deinococcales</taxon>
        <taxon>Deinococcaceae</taxon>
        <taxon>Deinococcus</taxon>
    </lineage>
</organism>
<dbReference type="InterPro" id="IPR011330">
    <property type="entry name" value="Glyco_hydro/deAcase_b/a-brl"/>
</dbReference>
<evidence type="ECO:0000313" key="2">
    <source>
        <dbReference type="EMBL" id="PTA69703.1"/>
    </source>
</evidence>
<dbReference type="GO" id="GO:0005975">
    <property type="term" value="P:carbohydrate metabolic process"/>
    <property type="evidence" value="ECO:0007669"/>
    <property type="project" value="InterPro"/>
</dbReference>
<dbReference type="Proteomes" id="UP000240317">
    <property type="component" value="Unassembled WGS sequence"/>
</dbReference>
<name>A0A2T3WD81_9DEIO</name>
<keyword evidence="3" id="KW-1185">Reference proteome</keyword>
<sequence>MTAVNRTQRRALALGAVVGALAWTTERAARWSGLGTVRRGRSAQPGISLLLRGGPDPQVTSALLSHLQAAGVTATFLFEEGAARAHPALVEQAVQGGHTVLPLVGGPGHSPWALARGLRAAQPAFAALTGTPPTLFAPGPGVGGVVAALAGRWGGLTPVAARHRSAWGTQPRGLRPGALLELEGTAPVAVPHLPLLLADLQARGYEIRGLGELRGLRPEALRDLPATALQLVDVLYDRVGGIRRIGGHASSLFRVGAAPYPLADVTVPHPGRPGGLTLRRGEPLTEFHLDSARLVELAERPLAGRRIVTHSIRDLAATVRDDPDCRERPAVFSISIFADVLALYGFTVVDLPPAHRRRLTWWSRTLRRAYGVSDPHKAHVPRLAVMAREELIRRHATHWGHPVAEE</sequence>
<dbReference type="AlphaFoldDB" id="A0A2T3WD81"/>
<feature type="domain" description="YkoP-like" evidence="1">
    <location>
        <begin position="229"/>
        <end position="394"/>
    </location>
</feature>
<dbReference type="Gene3D" id="3.20.20.370">
    <property type="entry name" value="Glycoside hydrolase/deacetylase"/>
    <property type="match status" value="1"/>
</dbReference>
<gene>
    <name evidence="2" type="ORF">C8263_01415</name>
</gene>
<dbReference type="CDD" id="cd10917">
    <property type="entry name" value="CE4_NodB_like_6s_7s"/>
    <property type="match status" value="1"/>
</dbReference>
<dbReference type="SUPFAM" id="SSF88713">
    <property type="entry name" value="Glycoside hydrolase/deacetylase"/>
    <property type="match status" value="1"/>
</dbReference>
<proteinExistence type="predicted"/>
<accession>A0A2T3WD81</accession>
<evidence type="ECO:0000313" key="3">
    <source>
        <dbReference type="Proteomes" id="UP000240317"/>
    </source>
</evidence>
<dbReference type="Pfam" id="PF22790">
    <property type="entry name" value="YkoP"/>
    <property type="match status" value="1"/>
</dbReference>
<dbReference type="InterPro" id="IPR054467">
    <property type="entry name" value="YkoP-like_dom"/>
</dbReference>
<reference evidence="2 3" key="1">
    <citation type="submission" date="2018-03" db="EMBL/GenBank/DDBJ databases">
        <title>Draft genome of Deinococcus sp. OD32.</title>
        <authorList>
            <person name="Wang X.-P."/>
            <person name="Du Z.-J."/>
        </authorList>
    </citation>
    <scope>NUCLEOTIDE SEQUENCE [LARGE SCALE GENOMIC DNA]</scope>
    <source>
        <strain evidence="2 3">OD32</strain>
    </source>
</reference>